<protein>
    <submittedName>
        <fullName evidence="1">Uncharacterized protein</fullName>
    </submittedName>
</protein>
<dbReference type="Proteomes" id="UP000003100">
    <property type="component" value="Unassembled WGS sequence"/>
</dbReference>
<proteinExistence type="predicted"/>
<reference evidence="1 2" key="1">
    <citation type="submission" date="2009-01" db="EMBL/GenBank/DDBJ databases">
        <authorList>
            <person name="Fulton L."/>
            <person name="Clifton S."/>
            <person name="Fulton B."/>
            <person name="Xu J."/>
            <person name="Minx P."/>
            <person name="Pepin K.H."/>
            <person name="Johnson M."/>
            <person name="Bhonagiri V."/>
            <person name="Nash W.E."/>
            <person name="Mardis E.R."/>
            <person name="Wilson R.K."/>
        </authorList>
    </citation>
    <scope>NUCLEOTIDE SEQUENCE [LARGE SCALE GENOMIC DNA]</scope>
    <source>
        <strain evidence="2">DSM 10507 / JCM 14656 / S5a33</strain>
    </source>
</reference>
<evidence type="ECO:0000313" key="2">
    <source>
        <dbReference type="Proteomes" id="UP000003100"/>
    </source>
</evidence>
<accession>C0CQN6</accession>
<evidence type="ECO:0000313" key="1">
    <source>
        <dbReference type="EMBL" id="EEG47915.1"/>
    </source>
</evidence>
<dbReference type="AlphaFoldDB" id="C0CQN6"/>
<organism evidence="1 2">
    <name type="scientific">Blautia hydrogenotrophica (strain DSM 10507 / JCM 14656 / S5a33)</name>
    <name type="common">Ruminococcus hydrogenotrophicus</name>
    <dbReference type="NCBI Taxonomy" id="476272"/>
    <lineage>
        <taxon>Bacteria</taxon>
        <taxon>Bacillati</taxon>
        <taxon>Bacillota</taxon>
        <taxon>Clostridia</taxon>
        <taxon>Lachnospirales</taxon>
        <taxon>Lachnospiraceae</taxon>
        <taxon>Blautia</taxon>
    </lineage>
</organism>
<name>C0CQN6_BLAHS</name>
<dbReference type="PATRIC" id="fig|476272.21.peg.1322"/>
<keyword evidence="2" id="KW-1185">Reference proteome</keyword>
<dbReference type="HOGENOM" id="CLU_3150038_0_0_9"/>
<sequence>MYSGPERTKIVNITDTRKEQPHRAAVYTAGGGEIVVIDGVKNGQEEEK</sequence>
<comment type="caution">
    <text evidence="1">The sequence shown here is derived from an EMBL/GenBank/DDBJ whole genome shotgun (WGS) entry which is preliminary data.</text>
</comment>
<reference evidence="1 2" key="2">
    <citation type="submission" date="2009-02" db="EMBL/GenBank/DDBJ databases">
        <title>Draft genome sequence of Blautia hydrogenotrophica DSM 10507 (Ruminococcus hydrogenotrophicus DSM 10507).</title>
        <authorList>
            <person name="Sudarsanam P."/>
            <person name="Ley R."/>
            <person name="Guruge J."/>
            <person name="Turnbaugh P.J."/>
            <person name="Mahowald M."/>
            <person name="Liep D."/>
            <person name="Gordon J."/>
        </authorList>
    </citation>
    <scope>NUCLEOTIDE SEQUENCE [LARGE SCALE GENOMIC DNA]</scope>
    <source>
        <strain evidence="2">DSM 10507 / JCM 14656 / S5a33</strain>
    </source>
</reference>
<dbReference type="EMBL" id="ACBZ01000172">
    <property type="protein sequence ID" value="EEG47915.1"/>
    <property type="molecule type" value="Genomic_DNA"/>
</dbReference>
<gene>
    <name evidence="1" type="ORF">RUMHYD_03199</name>
</gene>